<proteinExistence type="predicted"/>
<organism evidence="3 4">
    <name type="scientific">Obba rivulosa</name>
    <dbReference type="NCBI Taxonomy" id="1052685"/>
    <lineage>
        <taxon>Eukaryota</taxon>
        <taxon>Fungi</taxon>
        <taxon>Dikarya</taxon>
        <taxon>Basidiomycota</taxon>
        <taxon>Agaricomycotina</taxon>
        <taxon>Agaricomycetes</taxon>
        <taxon>Polyporales</taxon>
        <taxon>Gelatoporiaceae</taxon>
        <taxon>Obba</taxon>
    </lineage>
</organism>
<sequence length="297" mass="33452">MISATAFLGFFVATLLFGVTSAQMWAFFKRNRQDSRIDIIKAMVLFLWILDAGHAALLTWMLYQYCVIDFGNVLAFLKPLWTVTAVIILTNIIVTIVRSIFVWRLWKLSRHTLLVPIIIGIPILYICGETFYAADFAVKSLSISTYFMMERYSWSLYAGFSASILADSMITIWQLLYLRRLRASSVLKCTEGVLHVLMVYSINTCLVTSICSILCLVTYAVLPDMLIYWPFYFVLEKLYINALLANLNARNSLHDRLAQAVHGGSGEPTTTFDTLSAFEAANDTQSPLNPSPSDGEA</sequence>
<name>A0A8E2AZF8_9APHY</name>
<feature type="transmembrane region" description="Helical" evidence="1">
    <location>
        <begin position="80"/>
        <end position="101"/>
    </location>
</feature>
<dbReference type="PANTHER" id="PTHR40465:SF1">
    <property type="entry name" value="DUF6534 DOMAIN-CONTAINING PROTEIN"/>
    <property type="match status" value="1"/>
</dbReference>
<evidence type="ECO:0000313" key="3">
    <source>
        <dbReference type="EMBL" id="OCH91954.1"/>
    </source>
</evidence>
<feature type="transmembrane region" description="Helical" evidence="1">
    <location>
        <begin position="227"/>
        <end position="247"/>
    </location>
</feature>
<dbReference type="Pfam" id="PF20152">
    <property type="entry name" value="DUF6534"/>
    <property type="match status" value="1"/>
</dbReference>
<accession>A0A8E2AZF8</accession>
<keyword evidence="1" id="KW-0812">Transmembrane</keyword>
<dbReference type="PANTHER" id="PTHR40465">
    <property type="entry name" value="CHROMOSOME 1, WHOLE GENOME SHOTGUN SEQUENCE"/>
    <property type="match status" value="1"/>
</dbReference>
<feature type="transmembrane region" description="Helical" evidence="1">
    <location>
        <begin position="40"/>
        <end position="60"/>
    </location>
</feature>
<feature type="transmembrane region" description="Helical" evidence="1">
    <location>
        <begin position="6"/>
        <end position="28"/>
    </location>
</feature>
<dbReference type="AlphaFoldDB" id="A0A8E2AZF8"/>
<reference evidence="3 4" key="1">
    <citation type="submission" date="2016-07" db="EMBL/GenBank/DDBJ databases">
        <title>Draft genome of the white-rot fungus Obba rivulosa 3A-2.</title>
        <authorList>
            <consortium name="DOE Joint Genome Institute"/>
            <person name="Miettinen O."/>
            <person name="Riley R."/>
            <person name="Acob R."/>
            <person name="Barry K."/>
            <person name="Cullen D."/>
            <person name="De Vries R."/>
            <person name="Hainaut M."/>
            <person name="Hatakka A."/>
            <person name="Henrissat B."/>
            <person name="Hilden K."/>
            <person name="Kuo R."/>
            <person name="Labutti K."/>
            <person name="Lipzen A."/>
            <person name="Makela M.R."/>
            <person name="Sandor L."/>
            <person name="Spatafora J.W."/>
            <person name="Grigoriev I.V."/>
            <person name="Hibbett D.S."/>
        </authorList>
    </citation>
    <scope>NUCLEOTIDE SEQUENCE [LARGE SCALE GENOMIC DNA]</scope>
    <source>
        <strain evidence="3 4">3A-2</strain>
    </source>
</reference>
<protein>
    <recommendedName>
        <fullName evidence="2">DUF6534 domain-containing protein</fullName>
    </recommendedName>
</protein>
<dbReference type="InterPro" id="IPR045339">
    <property type="entry name" value="DUF6534"/>
</dbReference>
<feature type="transmembrane region" description="Helical" evidence="1">
    <location>
        <begin position="197"/>
        <end position="221"/>
    </location>
</feature>
<feature type="transmembrane region" description="Helical" evidence="1">
    <location>
        <begin position="154"/>
        <end position="176"/>
    </location>
</feature>
<keyword evidence="1" id="KW-0472">Membrane</keyword>
<dbReference type="Proteomes" id="UP000250043">
    <property type="component" value="Unassembled WGS sequence"/>
</dbReference>
<dbReference type="EMBL" id="KV722377">
    <property type="protein sequence ID" value="OCH91954.1"/>
    <property type="molecule type" value="Genomic_DNA"/>
</dbReference>
<gene>
    <name evidence="3" type="ORF">OBBRIDRAFT_490258</name>
</gene>
<feature type="domain" description="DUF6534" evidence="2">
    <location>
        <begin position="163"/>
        <end position="252"/>
    </location>
</feature>
<keyword evidence="4" id="KW-1185">Reference proteome</keyword>
<evidence type="ECO:0000259" key="2">
    <source>
        <dbReference type="Pfam" id="PF20152"/>
    </source>
</evidence>
<keyword evidence="1" id="KW-1133">Transmembrane helix</keyword>
<evidence type="ECO:0000256" key="1">
    <source>
        <dbReference type="SAM" id="Phobius"/>
    </source>
</evidence>
<dbReference type="OrthoDB" id="10693653at2759"/>
<feature type="transmembrane region" description="Helical" evidence="1">
    <location>
        <begin position="113"/>
        <end position="134"/>
    </location>
</feature>
<evidence type="ECO:0000313" key="4">
    <source>
        <dbReference type="Proteomes" id="UP000250043"/>
    </source>
</evidence>